<name>A0AAN7VP92_9COLE</name>
<evidence type="ECO:0000259" key="8">
    <source>
        <dbReference type="Pfam" id="PF13359"/>
    </source>
</evidence>
<evidence type="ECO:0000256" key="5">
    <source>
        <dbReference type="ARBA" id="ARBA00022723"/>
    </source>
</evidence>
<dbReference type="AlphaFoldDB" id="A0AAN7VP92"/>
<protein>
    <recommendedName>
        <fullName evidence="8">DDE Tnp4 domain-containing protein</fullName>
    </recommendedName>
</protein>
<keyword evidence="5" id="KW-0479">Metal-binding</keyword>
<evidence type="ECO:0000256" key="3">
    <source>
        <dbReference type="ARBA" id="ARBA00006958"/>
    </source>
</evidence>
<dbReference type="Proteomes" id="UP001329430">
    <property type="component" value="Chromosome 2"/>
</dbReference>
<dbReference type="Pfam" id="PF13359">
    <property type="entry name" value="DDE_Tnp_4"/>
    <property type="match status" value="1"/>
</dbReference>
<accession>A0AAN7VP92</accession>
<feature type="domain" description="DDE Tnp4" evidence="8">
    <location>
        <begin position="129"/>
        <end position="293"/>
    </location>
</feature>
<evidence type="ECO:0000256" key="2">
    <source>
        <dbReference type="ARBA" id="ARBA00004123"/>
    </source>
</evidence>
<proteinExistence type="inferred from homology"/>
<evidence type="ECO:0000313" key="10">
    <source>
        <dbReference type="Proteomes" id="UP001329430"/>
    </source>
</evidence>
<dbReference type="PANTHER" id="PTHR22930:SF269">
    <property type="entry name" value="NUCLEASE HARBI1-LIKE PROTEIN"/>
    <property type="match status" value="1"/>
</dbReference>
<dbReference type="EMBL" id="JAVRBK010000002">
    <property type="protein sequence ID" value="KAK5648551.1"/>
    <property type="molecule type" value="Genomic_DNA"/>
</dbReference>
<keyword evidence="4" id="KW-0540">Nuclease</keyword>
<keyword evidence="7" id="KW-0539">Nucleus</keyword>
<dbReference type="InterPro" id="IPR027806">
    <property type="entry name" value="HARBI1_dom"/>
</dbReference>
<gene>
    <name evidence="9" type="ORF">RI129_003443</name>
</gene>
<comment type="caution">
    <text evidence="9">The sequence shown here is derived from an EMBL/GenBank/DDBJ whole genome shotgun (WGS) entry which is preliminary data.</text>
</comment>
<dbReference type="PANTHER" id="PTHR22930">
    <property type="match status" value="1"/>
</dbReference>
<evidence type="ECO:0000256" key="6">
    <source>
        <dbReference type="ARBA" id="ARBA00022801"/>
    </source>
</evidence>
<reference evidence="9 10" key="1">
    <citation type="journal article" date="2024" name="Insects">
        <title>An Improved Chromosome-Level Genome Assembly of the Firefly Pyrocoelia pectoralis.</title>
        <authorList>
            <person name="Fu X."/>
            <person name="Meyer-Rochow V.B."/>
            <person name="Ballantyne L."/>
            <person name="Zhu X."/>
        </authorList>
    </citation>
    <scope>NUCLEOTIDE SEQUENCE [LARGE SCALE GENOMIC DNA]</scope>
    <source>
        <strain evidence="9">XCY_ONT2</strain>
    </source>
</reference>
<evidence type="ECO:0000256" key="4">
    <source>
        <dbReference type="ARBA" id="ARBA00022722"/>
    </source>
</evidence>
<evidence type="ECO:0000256" key="1">
    <source>
        <dbReference type="ARBA" id="ARBA00001968"/>
    </source>
</evidence>
<evidence type="ECO:0000313" key="9">
    <source>
        <dbReference type="EMBL" id="KAK5648551.1"/>
    </source>
</evidence>
<dbReference type="GO" id="GO:0004518">
    <property type="term" value="F:nuclease activity"/>
    <property type="evidence" value="ECO:0007669"/>
    <property type="project" value="UniProtKB-KW"/>
</dbReference>
<dbReference type="GO" id="GO:0016787">
    <property type="term" value="F:hydrolase activity"/>
    <property type="evidence" value="ECO:0007669"/>
    <property type="project" value="UniProtKB-KW"/>
</dbReference>
<comment type="similarity">
    <text evidence="3">Belongs to the HARBI1 family.</text>
</comment>
<comment type="cofactor">
    <cofactor evidence="1">
        <name>a divalent metal cation</name>
        <dbReference type="ChEBI" id="CHEBI:60240"/>
    </cofactor>
</comment>
<dbReference type="InterPro" id="IPR045249">
    <property type="entry name" value="HARBI1-like"/>
</dbReference>
<evidence type="ECO:0000256" key="7">
    <source>
        <dbReference type="ARBA" id="ARBA00023242"/>
    </source>
</evidence>
<sequence>MLHQELLVEDPDSYKNYLRMEGTTFKKLLSSIEDRIKKQDTHFRQCISAEKRLSITLRYLASGNTYRDLMYATRIHESTISLIVPNVCESIIEALMPEYIKMPASTHEWKNIAKEFEALWNFPMCIGSLDGKHINFKAPCSAGSFYYNYKGAHSIVLLALVDANYKFIYVDVGINGRISDGGVFRESSLREALNNNSLNLPEDDHLPGTDIKIPYVIVGDDAFPLTHRLMKPFPQRGLSVEKRIFNYRLSRARRIVENTFGILTNRFRILQTTINLSPEKAEIISLACCVLHNFLAANEKKYIGTESHDCTLARMSQQGGSRCTNSASDIRTIFCNYFNSPDGSVEWQNRAIGIL</sequence>
<keyword evidence="10" id="KW-1185">Reference proteome</keyword>
<dbReference type="GO" id="GO:0005634">
    <property type="term" value="C:nucleus"/>
    <property type="evidence" value="ECO:0007669"/>
    <property type="project" value="UniProtKB-SubCell"/>
</dbReference>
<comment type="subcellular location">
    <subcellularLocation>
        <location evidence="2">Nucleus</location>
    </subcellularLocation>
</comment>
<organism evidence="9 10">
    <name type="scientific">Pyrocoelia pectoralis</name>
    <dbReference type="NCBI Taxonomy" id="417401"/>
    <lineage>
        <taxon>Eukaryota</taxon>
        <taxon>Metazoa</taxon>
        <taxon>Ecdysozoa</taxon>
        <taxon>Arthropoda</taxon>
        <taxon>Hexapoda</taxon>
        <taxon>Insecta</taxon>
        <taxon>Pterygota</taxon>
        <taxon>Neoptera</taxon>
        <taxon>Endopterygota</taxon>
        <taxon>Coleoptera</taxon>
        <taxon>Polyphaga</taxon>
        <taxon>Elateriformia</taxon>
        <taxon>Elateroidea</taxon>
        <taxon>Lampyridae</taxon>
        <taxon>Lampyrinae</taxon>
        <taxon>Pyrocoelia</taxon>
    </lineage>
</organism>
<keyword evidence="6" id="KW-0378">Hydrolase</keyword>
<dbReference type="GO" id="GO:0046872">
    <property type="term" value="F:metal ion binding"/>
    <property type="evidence" value="ECO:0007669"/>
    <property type="project" value="UniProtKB-KW"/>
</dbReference>